<keyword evidence="3" id="KW-1185">Reference proteome</keyword>
<sequence length="207" mass="22659">MIDRKGMQGFSRIRHALPLAALVGAATLASPALAETPGDSFSRPMFGDRSEALWPLEVGLEIVVHESNPAGLSASGRGQGPASHTRIVVPRRALVVSDGQHTTFTEVIATPSGQRVFEIEVVARHHDGRKVELEYDLIVRQARFAELTWSDYVLHRLSLAPRPELGPQVLAAARADIVETKGEVHSQRVRVDGDLYEVRLHAHSMRG</sequence>
<dbReference type="OrthoDB" id="5511580at2"/>
<proteinExistence type="predicted"/>
<accession>A6GG68</accession>
<comment type="caution">
    <text evidence="2">The sequence shown here is derived from an EMBL/GenBank/DDBJ whole genome shotgun (WGS) entry which is preliminary data.</text>
</comment>
<dbReference type="STRING" id="391625.PPSIR1_30948"/>
<dbReference type="RefSeq" id="WP_006975708.1">
    <property type="nucleotide sequence ID" value="NZ_ABCS01000102.1"/>
</dbReference>
<feature type="signal peptide" evidence="1">
    <location>
        <begin position="1"/>
        <end position="34"/>
    </location>
</feature>
<dbReference type="Proteomes" id="UP000005801">
    <property type="component" value="Unassembled WGS sequence"/>
</dbReference>
<gene>
    <name evidence="2" type="ORF">PPSIR1_30948</name>
</gene>
<evidence type="ECO:0000313" key="2">
    <source>
        <dbReference type="EMBL" id="EDM75137.1"/>
    </source>
</evidence>
<name>A6GG68_9BACT</name>
<evidence type="ECO:0000256" key="1">
    <source>
        <dbReference type="SAM" id="SignalP"/>
    </source>
</evidence>
<dbReference type="AlphaFoldDB" id="A6GG68"/>
<reference evidence="2 3" key="1">
    <citation type="submission" date="2007-06" db="EMBL/GenBank/DDBJ databases">
        <authorList>
            <person name="Shimkets L."/>
            <person name="Ferriera S."/>
            <person name="Johnson J."/>
            <person name="Kravitz S."/>
            <person name="Beeson K."/>
            <person name="Sutton G."/>
            <person name="Rogers Y.-H."/>
            <person name="Friedman R."/>
            <person name="Frazier M."/>
            <person name="Venter J.C."/>
        </authorList>
    </citation>
    <scope>NUCLEOTIDE SEQUENCE [LARGE SCALE GENOMIC DNA]</scope>
    <source>
        <strain evidence="2 3">SIR-1</strain>
    </source>
</reference>
<dbReference type="EMBL" id="ABCS01000102">
    <property type="protein sequence ID" value="EDM75137.1"/>
    <property type="molecule type" value="Genomic_DNA"/>
</dbReference>
<organism evidence="2 3">
    <name type="scientific">Plesiocystis pacifica SIR-1</name>
    <dbReference type="NCBI Taxonomy" id="391625"/>
    <lineage>
        <taxon>Bacteria</taxon>
        <taxon>Pseudomonadati</taxon>
        <taxon>Myxococcota</taxon>
        <taxon>Polyangia</taxon>
        <taxon>Nannocystales</taxon>
        <taxon>Nannocystaceae</taxon>
        <taxon>Plesiocystis</taxon>
    </lineage>
</organism>
<evidence type="ECO:0000313" key="3">
    <source>
        <dbReference type="Proteomes" id="UP000005801"/>
    </source>
</evidence>
<feature type="chain" id="PRO_5002697840" evidence="1">
    <location>
        <begin position="35"/>
        <end position="207"/>
    </location>
</feature>
<keyword evidence="1" id="KW-0732">Signal</keyword>
<protein>
    <submittedName>
        <fullName evidence="2">Uncharacterized protein</fullName>
    </submittedName>
</protein>